<protein>
    <recommendedName>
        <fullName evidence="1">RNase H type-1 domain-containing protein</fullName>
    </recommendedName>
</protein>
<gene>
    <name evidence="2" type="ORF">BDP27DRAFT_1320480</name>
</gene>
<evidence type="ECO:0000313" key="2">
    <source>
        <dbReference type="EMBL" id="KAF9072452.1"/>
    </source>
</evidence>
<name>A0A9P5UAW4_9AGAR</name>
<organism evidence="2 3">
    <name type="scientific">Rhodocollybia butyracea</name>
    <dbReference type="NCBI Taxonomy" id="206335"/>
    <lineage>
        <taxon>Eukaryota</taxon>
        <taxon>Fungi</taxon>
        <taxon>Dikarya</taxon>
        <taxon>Basidiomycota</taxon>
        <taxon>Agaricomycotina</taxon>
        <taxon>Agaricomycetes</taxon>
        <taxon>Agaricomycetidae</taxon>
        <taxon>Agaricales</taxon>
        <taxon>Marasmiineae</taxon>
        <taxon>Omphalotaceae</taxon>
        <taxon>Rhodocollybia</taxon>
    </lineage>
</organism>
<dbReference type="AlphaFoldDB" id="A0A9P5UAW4"/>
<dbReference type="OrthoDB" id="245563at2759"/>
<dbReference type="Gene3D" id="3.30.420.10">
    <property type="entry name" value="Ribonuclease H-like superfamily/Ribonuclease H"/>
    <property type="match status" value="1"/>
</dbReference>
<dbReference type="InterPro" id="IPR002156">
    <property type="entry name" value="RNaseH_domain"/>
</dbReference>
<feature type="domain" description="RNase H type-1" evidence="1">
    <location>
        <begin position="2"/>
        <end position="35"/>
    </location>
</feature>
<accession>A0A9P5UAW4</accession>
<evidence type="ECO:0000313" key="3">
    <source>
        <dbReference type="Proteomes" id="UP000772434"/>
    </source>
</evidence>
<dbReference type="EMBL" id="JADNRY010000024">
    <property type="protein sequence ID" value="KAF9072452.1"/>
    <property type="molecule type" value="Genomic_DNA"/>
</dbReference>
<proteinExistence type="predicted"/>
<dbReference type="Pfam" id="PF13456">
    <property type="entry name" value="RVT_3"/>
    <property type="match status" value="1"/>
</dbReference>
<comment type="caution">
    <text evidence="2">The sequence shown here is derived from an EMBL/GenBank/DDBJ whole genome shotgun (WGS) entry which is preliminary data.</text>
</comment>
<reference evidence="2" key="1">
    <citation type="submission" date="2020-11" db="EMBL/GenBank/DDBJ databases">
        <authorList>
            <consortium name="DOE Joint Genome Institute"/>
            <person name="Ahrendt S."/>
            <person name="Riley R."/>
            <person name="Andreopoulos W."/>
            <person name="Labutti K."/>
            <person name="Pangilinan J."/>
            <person name="Ruiz-Duenas F.J."/>
            <person name="Barrasa J.M."/>
            <person name="Sanchez-Garcia M."/>
            <person name="Camarero S."/>
            <person name="Miyauchi S."/>
            <person name="Serrano A."/>
            <person name="Linde D."/>
            <person name="Babiker R."/>
            <person name="Drula E."/>
            <person name="Ayuso-Fernandez I."/>
            <person name="Pacheco R."/>
            <person name="Padilla G."/>
            <person name="Ferreira P."/>
            <person name="Barriuso J."/>
            <person name="Kellner H."/>
            <person name="Castanera R."/>
            <person name="Alfaro M."/>
            <person name="Ramirez L."/>
            <person name="Pisabarro A.G."/>
            <person name="Kuo A."/>
            <person name="Tritt A."/>
            <person name="Lipzen A."/>
            <person name="He G."/>
            <person name="Yan M."/>
            <person name="Ng V."/>
            <person name="Cullen D."/>
            <person name="Martin F."/>
            <person name="Rosso M.-N."/>
            <person name="Henrissat B."/>
            <person name="Hibbett D."/>
            <person name="Martinez A.T."/>
            <person name="Grigoriev I.V."/>
        </authorList>
    </citation>
    <scope>NUCLEOTIDE SEQUENCE</scope>
    <source>
        <strain evidence="2">AH 40177</strain>
    </source>
</reference>
<keyword evidence="3" id="KW-1185">Reference proteome</keyword>
<dbReference type="GO" id="GO:0004523">
    <property type="term" value="F:RNA-DNA hybrid ribonuclease activity"/>
    <property type="evidence" value="ECO:0007669"/>
    <property type="project" value="InterPro"/>
</dbReference>
<dbReference type="Proteomes" id="UP000772434">
    <property type="component" value="Unassembled WGS sequence"/>
</dbReference>
<dbReference type="InterPro" id="IPR036397">
    <property type="entry name" value="RNaseH_sf"/>
</dbReference>
<sequence>MLLDKIQQLANRGTRVEFWLIPRKQNQLADQAAKRGATMPQDQTEFGERFYIPSIPF</sequence>
<dbReference type="GO" id="GO:0003676">
    <property type="term" value="F:nucleic acid binding"/>
    <property type="evidence" value="ECO:0007669"/>
    <property type="project" value="InterPro"/>
</dbReference>
<evidence type="ECO:0000259" key="1">
    <source>
        <dbReference type="Pfam" id="PF13456"/>
    </source>
</evidence>